<name>A0A3P6BGV5_BRACM</name>
<feature type="non-terminal residue" evidence="2">
    <location>
        <position position="77"/>
    </location>
</feature>
<dbReference type="EMBL" id="LS974623">
    <property type="protein sequence ID" value="CAG7904678.1"/>
    <property type="molecule type" value="Genomic_DNA"/>
</dbReference>
<evidence type="ECO:0000313" key="1">
    <source>
        <dbReference type="EMBL" id="CAG7904678.1"/>
    </source>
</evidence>
<evidence type="ECO:0000313" key="2">
    <source>
        <dbReference type="EMBL" id="VDD02168.1"/>
    </source>
</evidence>
<organism evidence="2">
    <name type="scientific">Brassica campestris</name>
    <name type="common">Field mustard</name>
    <dbReference type="NCBI Taxonomy" id="3711"/>
    <lineage>
        <taxon>Eukaryota</taxon>
        <taxon>Viridiplantae</taxon>
        <taxon>Streptophyta</taxon>
        <taxon>Embryophyta</taxon>
        <taxon>Tracheophyta</taxon>
        <taxon>Spermatophyta</taxon>
        <taxon>Magnoliopsida</taxon>
        <taxon>eudicotyledons</taxon>
        <taxon>Gunneridae</taxon>
        <taxon>Pentapetalae</taxon>
        <taxon>rosids</taxon>
        <taxon>malvids</taxon>
        <taxon>Brassicales</taxon>
        <taxon>Brassicaceae</taxon>
        <taxon>Brassiceae</taxon>
        <taxon>Brassica</taxon>
    </lineage>
</organism>
<accession>A0A3P6BGV5</accession>
<dbReference type="Proteomes" id="UP000694005">
    <property type="component" value="Chromosome A07"/>
</dbReference>
<proteinExistence type="predicted"/>
<protein>
    <submittedName>
        <fullName evidence="1">Uncharacterized protein</fullName>
    </submittedName>
</protein>
<sequence>MPKAAAILELCVFELTIEPELNYGGRLFPASLRYGKEVRRWLKKVKSTVVLVNNMKMLKPPAIDSVKKRLEASDKSS</sequence>
<dbReference type="AlphaFoldDB" id="A0A3P6BGV5"/>
<dbReference type="EMBL" id="LR031574">
    <property type="protein sequence ID" value="VDD02168.1"/>
    <property type="molecule type" value="Genomic_DNA"/>
</dbReference>
<gene>
    <name evidence="2" type="ORF">BRAA07T31645Z</name>
    <name evidence="1" type="ORF">BRAPAZ1V2_A07P43220.2</name>
</gene>
<reference evidence="2" key="1">
    <citation type="submission" date="2018-11" db="EMBL/GenBank/DDBJ databases">
        <authorList>
            <consortium name="Genoscope - CEA"/>
            <person name="William W."/>
        </authorList>
    </citation>
    <scope>NUCLEOTIDE SEQUENCE</scope>
</reference>
<dbReference type="Gramene" id="A07p43220.2_BraZ1">
    <property type="protein sequence ID" value="A07p43220.2_BraZ1.CDS"/>
    <property type="gene ID" value="A07g43220.2_BraZ1"/>
</dbReference>